<keyword evidence="4 8" id="KW-0028">Amino-acid biosynthesis</keyword>
<organism evidence="14 15">
    <name type="scientific">Desulfuromonas thiophila</name>
    <dbReference type="NCBI Taxonomy" id="57664"/>
    <lineage>
        <taxon>Bacteria</taxon>
        <taxon>Pseudomonadati</taxon>
        <taxon>Thermodesulfobacteriota</taxon>
        <taxon>Desulfuromonadia</taxon>
        <taxon>Desulfuromonadales</taxon>
        <taxon>Desulfuromonadaceae</taxon>
        <taxon>Desulfuromonas</taxon>
    </lineage>
</organism>
<dbReference type="PANTHER" id="PTHR11645:SF0">
    <property type="entry name" value="PYRROLINE-5-CARBOXYLATE REDUCTASE 3"/>
    <property type="match status" value="1"/>
</dbReference>
<feature type="domain" description="Pyrroline-5-carboxylate reductase dimerisation" evidence="13">
    <location>
        <begin position="166"/>
        <end position="270"/>
    </location>
</feature>
<dbReference type="UniPathway" id="UPA00098">
    <property type="reaction ID" value="UER00361"/>
</dbReference>
<keyword evidence="15" id="KW-1185">Reference proteome</keyword>
<dbReference type="Pfam" id="PF14748">
    <property type="entry name" value="P5CR_dimer"/>
    <property type="match status" value="1"/>
</dbReference>
<evidence type="ECO:0000256" key="3">
    <source>
        <dbReference type="ARBA" id="ARBA00022490"/>
    </source>
</evidence>
<dbReference type="PIRSF" id="PIRSF000193">
    <property type="entry name" value="Pyrrol-5-carb_rd"/>
    <property type="match status" value="1"/>
</dbReference>
<sequence>MVQALGQMRIGFIGGGNMAEALIRGLLAAGAAPANLLVAELLDSRREQLRQRYGVQALTQSSALLEQADIIVLAVKPQAAEAALAPISDLFEPHHCLISILAGVSTARLEKLLGGTPRVIRVMPNTPALIGAGAAGISRGRNATDADEQRACALFRSVGQVQVVKEALLDAVTGLSGSGPAYAYLLIEAMADGGVLEGLPRDVALQLAAQTVAGAAQMVLQEGEHPALLRDRVCSPAGTTIAALRCLEAAGLRSAVIEAVACAAQRSRELAG</sequence>
<dbReference type="NCBIfam" id="TIGR00112">
    <property type="entry name" value="proC"/>
    <property type="match status" value="1"/>
</dbReference>
<evidence type="ECO:0000259" key="13">
    <source>
        <dbReference type="Pfam" id="PF14748"/>
    </source>
</evidence>
<comment type="pathway">
    <text evidence="8 11">Amino-acid biosynthesis; L-proline biosynthesis; L-proline from L-glutamate 5-semialdehyde: step 1/1.</text>
</comment>
<dbReference type="FunFam" id="3.40.50.720:FF:000190">
    <property type="entry name" value="Pyrroline-5-carboxylate reductase"/>
    <property type="match status" value="1"/>
</dbReference>
<gene>
    <name evidence="8" type="primary">proC</name>
    <name evidence="14" type="ORF">SAMN05661003_10336</name>
</gene>
<comment type="subcellular location">
    <subcellularLocation>
        <location evidence="1 8">Cytoplasm</location>
    </subcellularLocation>
</comment>
<dbReference type="SUPFAM" id="SSF48179">
    <property type="entry name" value="6-phosphogluconate dehydrogenase C-terminal domain-like"/>
    <property type="match status" value="1"/>
</dbReference>
<reference evidence="15" key="1">
    <citation type="submission" date="2016-10" db="EMBL/GenBank/DDBJ databases">
        <authorList>
            <person name="Varghese N."/>
            <person name="Submissions S."/>
        </authorList>
    </citation>
    <scope>NUCLEOTIDE SEQUENCE [LARGE SCALE GENOMIC DNA]</scope>
    <source>
        <strain evidence="15">DSM 8987</strain>
    </source>
</reference>
<evidence type="ECO:0000256" key="7">
    <source>
        <dbReference type="ARBA" id="ARBA00023002"/>
    </source>
</evidence>
<dbReference type="EC" id="1.5.1.2" evidence="8 9"/>
<dbReference type="InterPro" id="IPR028939">
    <property type="entry name" value="P5C_Rdtase_cat_N"/>
</dbReference>
<evidence type="ECO:0000256" key="2">
    <source>
        <dbReference type="ARBA" id="ARBA00005525"/>
    </source>
</evidence>
<evidence type="ECO:0000313" key="14">
    <source>
        <dbReference type="EMBL" id="SDE03476.1"/>
    </source>
</evidence>
<proteinExistence type="inferred from homology"/>
<accession>A0A1G6ZPI4</accession>
<dbReference type="Gene3D" id="3.40.50.720">
    <property type="entry name" value="NAD(P)-binding Rossmann-like Domain"/>
    <property type="match status" value="1"/>
</dbReference>
<dbReference type="InterPro" id="IPR000304">
    <property type="entry name" value="Pyrroline-COOH_reductase"/>
</dbReference>
<dbReference type="GO" id="GO:0005737">
    <property type="term" value="C:cytoplasm"/>
    <property type="evidence" value="ECO:0007669"/>
    <property type="project" value="UniProtKB-SubCell"/>
</dbReference>
<dbReference type="STRING" id="57664.SAMN05661003_10336"/>
<dbReference type="AlphaFoldDB" id="A0A1G6ZPI4"/>
<dbReference type="FunFam" id="1.10.3730.10:FF:000001">
    <property type="entry name" value="Pyrroline-5-carboxylate reductase"/>
    <property type="match status" value="1"/>
</dbReference>
<dbReference type="InterPro" id="IPR053790">
    <property type="entry name" value="P5CR-like_CS"/>
</dbReference>
<dbReference type="GO" id="GO:0055129">
    <property type="term" value="P:L-proline biosynthetic process"/>
    <property type="evidence" value="ECO:0007669"/>
    <property type="project" value="UniProtKB-UniRule"/>
</dbReference>
<dbReference type="HAMAP" id="MF_01925">
    <property type="entry name" value="P5C_reductase"/>
    <property type="match status" value="1"/>
</dbReference>
<dbReference type="Proteomes" id="UP000243205">
    <property type="component" value="Unassembled WGS sequence"/>
</dbReference>
<feature type="binding site" evidence="10">
    <location>
        <begin position="74"/>
        <end position="77"/>
    </location>
    <ligand>
        <name>NADP(+)</name>
        <dbReference type="ChEBI" id="CHEBI:58349"/>
    </ligand>
</feature>
<dbReference type="PROSITE" id="PS00521">
    <property type="entry name" value="P5CR"/>
    <property type="match status" value="1"/>
</dbReference>
<evidence type="ECO:0000256" key="11">
    <source>
        <dbReference type="RuleBase" id="RU003903"/>
    </source>
</evidence>
<dbReference type="Gene3D" id="1.10.3730.10">
    <property type="entry name" value="ProC C-terminal domain-like"/>
    <property type="match status" value="1"/>
</dbReference>
<comment type="similarity">
    <text evidence="2 8 11">Belongs to the pyrroline-5-carboxylate reductase family.</text>
</comment>
<keyword evidence="6 8" id="KW-0521">NADP</keyword>
<dbReference type="InterPro" id="IPR008927">
    <property type="entry name" value="6-PGluconate_DH-like_C_sf"/>
</dbReference>
<feature type="domain" description="Pyrroline-5-carboxylate reductase catalytic N-terminal" evidence="12">
    <location>
        <begin position="9"/>
        <end position="103"/>
    </location>
</feature>
<evidence type="ECO:0000256" key="8">
    <source>
        <dbReference type="HAMAP-Rule" id="MF_01925"/>
    </source>
</evidence>
<keyword evidence="7 8" id="KW-0560">Oxidoreductase</keyword>
<evidence type="ECO:0000256" key="10">
    <source>
        <dbReference type="PIRSR" id="PIRSR000193-1"/>
    </source>
</evidence>
<evidence type="ECO:0000256" key="6">
    <source>
        <dbReference type="ARBA" id="ARBA00022857"/>
    </source>
</evidence>
<comment type="catalytic activity">
    <reaction evidence="8">
        <text>L-proline + NAD(+) = (S)-1-pyrroline-5-carboxylate + NADH + 2 H(+)</text>
        <dbReference type="Rhea" id="RHEA:14105"/>
        <dbReference type="ChEBI" id="CHEBI:15378"/>
        <dbReference type="ChEBI" id="CHEBI:17388"/>
        <dbReference type="ChEBI" id="CHEBI:57540"/>
        <dbReference type="ChEBI" id="CHEBI:57945"/>
        <dbReference type="ChEBI" id="CHEBI:60039"/>
        <dbReference type="EC" id="1.5.1.2"/>
    </reaction>
</comment>
<dbReference type="GO" id="GO:0004735">
    <property type="term" value="F:pyrroline-5-carboxylate reductase activity"/>
    <property type="evidence" value="ECO:0007669"/>
    <property type="project" value="UniProtKB-UniRule"/>
</dbReference>
<dbReference type="Pfam" id="PF03807">
    <property type="entry name" value="F420_oxidored"/>
    <property type="match status" value="1"/>
</dbReference>
<evidence type="ECO:0000259" key="12">
    <source>
        <dbReference type="Pfam" id="PF03807"/>
    </source>
</evidence>
<dbReference type="InterPro" id="IPR029036">
    <property type="entry name" value="P5CR_dimer"/>
</dbReference>
<dbReference type="SUPFAM" id="SSF51735">
    <property type="entry name" value="NAD(P)-binding Rossmann-fold domains"/>
    <property type="match status" value="1"/>
</dbReference>
<dbReference type="RefSeq" id="WP_092076553.1">
    <property type="nucleotide sequence ID" value="NZ_FNAQ01000003.1"/>
</dbReference>
<protein>
    <recommendedName>
        <fullName evidence="8 9">Pyrroline-5-carboxylate reductase</fullName>
        <shortName evidence="8">P5C reductase</shortName>
        <shortName evidence="8">P5CR</shortName>
        <ecNumber evidence="8 9">1.5.1.2</ecNumber>
    </recommendedName>
    <alternativeName>
        <fullName evidence="8">PCA reductase</fullName>
    </alternativeName>
</protein>
<dbReference type="EMBL" id="FNAQ01000003">
    <property type="protein sequence ID" value="SDE03476.1"/>
    <property type="molecule type" value="Genomic_DNA"/>
</dbReference>
<evidence type="ECO:0000256" key="5">
    <source>
        <dbReference type="ARBA" id="ARBA00022650"/>
    </source>
</evidence>
<name>A0A1G6ZPI4_9BACT</name>
<keyword evidence="3 8" id="KW-0963">Cytoplasm</keyword>
<dbReference type="OrthoDB" id="9805754at2"/>
<evidence type="ECO:0000256" key="4">
    <source>
        <dbReference type="ARBA" id="ARBA00022605"/>
    </source>
</evidence>
<evidence type="ECO:0000256" key="1">
    <source>
        <dbReference type="ARBA" id="ARBA00004496"/>
    </source>
</evidence>
<comment type="function">
    <text evidence="8">Catalyzes the reduction of 1-pyrroline-5-carboxylate (PCA) to L-proline.</text>
</comment>
<evidence type="ECO:0000256" key="9">
    <source>
        <dbReference type="NCBIfam" id="TIGR00112"/>
    </source>
</evidence>
<feature type="binding site" evidence="10">
    <location>
        <begin position="13"/>
        <end position="18"/>
    </location>
    <ligand>
        <name>NADP(+)</name>
        <dbReference type="ChEBI" id="CHEBI:58349"/>
    </ligand>
</feature>
<keyword evidence="5 8" id="KW-0641">Proline biosynthesis</keyword>
<dbReference type="PANTHER" id="PTHR11645">
    <property type="entry name" value="PYRROLINE-5-CARBOXYLATE REDUCTASE"/>
    <property type="match status" value="1"/>
</dbReference>
<comment type="catalytic activity">
    <reaction evidence="8 11">
        <text>L-proline + NADP(+) = (S)-1-pyrroline-5-carboxylate + NADPH + 2 H(+)</text>
        <dbReference type="Rhea" id="RHEA:14109"/>
        <dbReference type="ChEBI" id="CHEBI:15378"/>
        <dbReference type="ChEBI" id="CHEBI:17388"/>
        <dbReference type="ChEBI" id="CHEBI:57783"/>
        <dbReference type="ChEBI" id="CHEBI:58349"/>
        <dbReference type="ChEBI" id="CHEBI:60039"/>
        <dbReference type="EC" id="1.5.1.2"/>
    </reaction>
</comment>
<evidence type="ECO:0000313" key="15">
    <source>
        <dbReference type="Proteomes" id="UP000243205"/>
    </source>
</evidence>
<dbReference type="InterPro" id="IPR036291">
    <property type="entry name" value="NAD(P)-bd_dom_sf"/>
</dbReference>